<dbReference type="SUPFAM" id="SSF63829">
    <property type="entry name" value="Calcium-dependent phosphotriesterase"/>
    <property type="match status" value="3"/>
</dbReference>
<evidence type="ECO:0000256" key="1">
    <source>
        <dbReference type="ARBA" id="ARBA00000085"/>
    </source>
</evidence>
<keyword evidence="10" id="KW-0804">Transcription</keyword>
<evidence type="ECO:0000256" key="9">
    <source>
        <dbReference type="ARBA" id="ARBA00023015"/>
    </source>
</evidence>
<evidence type="ECO:0000256" key="2">
    <source>
        <dbReference type="ARBA" id="ARBA00012438"/>
    </source>
</evidence>
<dbReference type="InterPro" id="IPR003661">
    <property type="entry name" value="HisK_dim/P_dom"/>
</dbReference>
<dbReference type="PROSITE" id="PS50109">
    <property type="entry name" value="HIS_KIN"/>
    <property type="match status" value="1"/>
</dbReference>
<evidence type="ECO:0000259" key="13">
    <source>
        <dbReference type="PROSITE" id="PS01124"/>
    </source>
</evidence>
<dbReference type="PANTHER" id="PTHR43547">
    <property type="entry name" value="TWO-COMPONENT HISTIDINE KINASE"/>
    <property type="match status" value="1"/>
</dbReference>
<dbReference type="EC" id="2.7.13.3" evidence="2"/>
<dbReference type="GO" id="GO:0043565">
    <property type="term" value="F:sequence-specific DNA binding"/>
    <property type="evidence" value="ECO:0007669"/>
    <property type="project" value="InterPro"/>
</dbReference>
<keyword evidence="8" id="KW-0902">Two-component regulatory system</keyword>
<protein>
    <recommendedName>
        <fullName evidence="2">histidine kinase</fullName>
        <ecNumber evidence="2">2.7.13.3</ecNumber>
    </recommendedName>
</protein>
<dbReference type="InterPro" id="IPR011006">
    <property type="entry name" value="CheY-like_superfamily"/>
</dbReference>
<dbReference type="FunFam" id="3.30.565.10:FF:000037">
    <property type="entry name" value="Hybrid sensor histidine kinase/response regulator"/>
    <property type="match status" value="1"/>
</dbReference>
<dbReference type="Gene3D" id="1.10.287.130">
    <property type="match status" value="1"/>
</dbReference>
<evidence type="ECO:0000256" key="7">
    <source>
        <dbReference type="ARBA" id="ARBA00022840"/>
    </source>
</evidence>
<dbReference type="Gene3D" id="3.40.50.2300">
    <property type="match status" value="1"/>
</dbReference>
<evidence type="ECO:0000259" key="14">
    <source>
        <dbReference type="PROSITE" id="PS50109"/>
    </source>
</evidence>
<dbReference type="InterPro" id="IPR005467">
    <property type="entry name" value="His_kinase_dom"/>
</dbReference>
<dbReference type="Pfam" id="PF00072">
    <property type="entry name" value="Response_reg"/>
    <property type="match status" value="1"/>
</dbReference>
<dbReference type="SMART" id="SM00387">
    <property type="entry name" value="HATPase_c"/>
    <property type="match status" value="1"/>
</dbReference>
<dbReference type="InterPro" id="IPR001789">
    <property type="entry name" value="Sig_transdc_resp-reg_receiver"/>
</dbReference>
<dbReference type="Pfam" id="PF07494">
    <property type="entry name" value="Reg_prop"/>
    <property type="match status" value="6"/>
</dbReference>
<keyword evidence="6" id="KW-0418">Kinase</keyword>
<feature type="transmembrane region" description="Helical" evidence="12">
    <location>
        <begin position="818"/>
        <end position="840"/>
    </location>
</feature>
<dbReference type="InterPro" id="IPR011110">
    <property type="entry name" value="Reg_prop"/>
</dbReference>
<dbReference type="Gene3D" id="2.130.10.10">
    <property type="entry name" value="YVTN repeat-like/Quinoprotein amine dehydrogenase"/>
    <property type="match status" value="3"/>
</dbReference>
<dbReference type="GO" id="GO:0000155">
    <property type="term" value="F:phosphorelay sensor kinase activity"/>
    <property type="evidence" value="ECO:0007669"/>
    <property type="project" value="InterPro"/>
</dbReference>
<dbReference type="EMBL" id="QEWP01000010">
    <property type="protein sequence ID" value="PWD98909.1"/>
    <property type="molecule type" value="Genomic_DNA"/>
</dbReference>
<evidence type="ECO:0000256" key="6">
    <source>
        <dbReference type="ARBA" id="ARBA00022777"/>
    </source>
</evidence>
<dbReference type="SUPFAM" id="SSF46689">
    <property type="entry name" value="Homeodomain-like"/>
    <property type="match status" value="1"/>
</dbReference>
<dbReference type="SUPFAM" id="SSF52172">
    <property type="entry name" value="CheY-like"/>
    <property type="match status" value="1"/>
</dbReference>
<comment type="catalytic activity">
    <reaction evidence="1">
        <text>ATP + protein L-histidine = ADP + protein N-phospho-L-histidine.</text>
        <dbReference type="EC" id="2.7.13.3"/>
    </reaction>
</comment>
<dbReference type="GO" id="GO:0005524">
    <property type="term" value="F:ATP binding"/>
    <property type="evidence" value="ECO:0007669"/>
    <property type="project" value="UniProtKB-KW"/>
</dbReference>
<dbReference type="PROSITE" id="PS50110">
    <property type="entry name" value="RESPONSE_REGULATORY"/>
    <property type="match status" value="1"/>
</dbReference>
<dbReference type="Gene3D" id="3.30.565.10">
    <property type="entry name" value="Histidine kinase-like ATPase, C-terminal domain"/>
    <property type="match status" value="1"/>
</dbReference>
<evidence type="ECO:0000313" key="16">
    <source>
        <dbReference type="EMBL" id="PWD98909.1"/>
    </source>
</evidence>
<evidence type="ECO:0000256" key="4">
    <source>
        <dbReference type="ARBA" id="ARBA00022679"/>
    </source>
</evidence>
<proteinExistence type="predicted"/>
<dbReference type="Pfam" id="PF07495">
    <property type="entry name" value="Y_Y_Y"/>
    <property type="match status" value="1"/>
</dbReference>
<dbReference type="Pfam" id="PF12833">
    <property type="entry name" value="HTH_18"/>
    <property type="match status" value="1"/>
</dbReference>
<evidence type="ECO:0000259" key="15">
    <source>
        <dbReference type="PROSITE" id="PS50110"/>
    </source>
</evidence>
<dbReference type="Proteomes" id="UP000244956">
    <property type="component" value="Unassembled WGS sequence"/>
</dbReference>
<comment type="caution">
    <text evidence="16">The sequence shown here is derived from an EMBL/GenBank/DDBJ whole genome shotgun (WGS) entry which is preliminary data.</text>
</comment>
<dbReference type="GO" id="GO:0003700">
    <property type="term" value="F:DNA-binding transcription factor activity"/>
    <property type="evidence" value="ECO:0007669"/>
    <property type="project" value="InterPro"/>
</dbReference>
<feature type="domain" description="HTH araC/xylS-type" evidence="13">
    <location>
        <begin position="1280"/>
        <end position="1379"/>
    </location>
</feature>
<keyword evidence="9" id="KW-0805">Transcription regulation</keyword>
<evidence type="ECO:0000256" key="12">
    <source>
        <dbReference type="SAM" id="Phobius"/>
    </source>
</evidence>
<evidence type="ECO:0000256" key="8">
    <source>
        <dbReference type="ARBA" id="ARBA00023012"/>
    </source>
</evidence>
<evidence type="ECO:0000256" key="5">
    <source>
        <dbReference type="ARBA" id="ARBA00022741"/>
    </source>
</evidence>
<keyword evidence="12" id="KW-0472">Membrane</keyword>
<feature type="domain" description="Response regulatory" evidence="15">
    <location>
        <begin position="1133"/>
        <end position="1248"/>
    </location>
</feature>
<dbReference type="InterPro" id="IPR004358">
    <property type="entry name" value="Sig_transdc_His_kin-like_C"/>
</dbReference>
<dbReference type="Gene3D" id="2.60.40.10">
    <property type="entry name" value="Immunoglobulins"/>
    <property type="match status" value="1"/>
</dbReference>
<dbReference type="PRINTS" id="PR00344">
    <property type="entry name" value="BCTRLSENSOR"/>
</dbReference>
<dbReference type="CDD" id="cd00082">
    <property type="entry name" value="HisKA"/>
    <property type="match status" value="1"/>
</dbReference>
<dbReference type="InterPro" id="IPR003594">
    <property type="entry name" value="HATPase_dom"/>
</dbReference>
<dbReference type="InterPro" id="IPR018060">
    <property type="entry name" value="HTH_AraC"/>
</dbReference>
<keyword evidence="5" id="KW-0547">Nucleotide-binding</keyword>
<feature type="modified residue" description="4-aspartylphosphate" evidence="11">
    <location>
        <position position="1181"/>
    </location>
</feature>
<dbReference type="PANTHER" id="PTHR43547:SF2">
    <property type="entry name" value="HYBRID SIGNAL TRANSDUCTION HISTIDINE KINASE C"/>
    <property type="match status" value="1"/>
</dbReference>
<evidence type="ECO:0000313" key="17">
    <source>
        <dbReference type="Proteomes" id="UP000244956"/>
    </source>
</evidence>
<dbReference type="FunFam" id="2.60.40.10:FF:000791">
    <property type="entry name" value="Two-component system sensor histidine kinase/response regulator"/>
    <property type="match status" value="1"/>
</dbReference>
<reference evidence="16 17" key="1">
    <citation type="submission" date="2018-05" db="EMBL/GenBank/DDBJ databases">
        <title>Marinilabilia rubrum sp. nov., isolated from saltern sediment.</title>
        <authorList>
            <person name="Zhang R."/>
        </authorList>
    </citation>
    <scope>NUCLEOTIDE SEQUENCE [LARGE SCALE GENOMIC DNA]</scope>
    <source>
        <strain evidence="16 17">WTE16</strain>
    </source>
</reference>
<keyword evidence="12" id="KW-0812">Transmembrane</keyword>
<evidence type="ECO:0000256" key="3">
    <source>
        <dbReference type="ARBA" id="ARBA00022553"/>
    </source>
</evidence>
<keyword evidence="4" id="KW-0808">Transferase</keyword>
<evidence type="ECO:0000256" key="10">
    <source>
        <dbReference type="ARBA" id="ARBA00023163"/>
    </source>
</evidence>
<gene>
    <name evidence="16" type="ORF">DDZ16_12985</name>
</gene>
<keyword evidence="3 11" id="KW-0597">Phosphoprotein</keyword>
<dbReference type="SMART" id="SM00448">
    <property type="entry name" value="REC"/>
    <property type="match status" value="1"/>
</dbReference>
<sequence length="1381" mass="157193">MFPLTTKAKSRFRKAVSMIRLQDNFNFRTFFLFLMLSIFSVPAVISQEKIEKDYLKKYYSVADGLSQSEVTSIVQDKYGFIWLGTRGGMNRFDGYDFLQFKPQTGEQTGLSNPSIETLFSDKEGHVWIGTKSGGVGLYNTLYNKFVEKDSLFSQLPNRIIAFYEDRDGNYWIGTWDDGVFKYAPEEGILKRYIENTRVSSIIQTQDGTIWFGSRSGLRYKKYGGDEILNLNFVPGYFEVTEMVETPEDSCLWMVGWNVGLQKFNYNTFEHVEFDFAGRDTQKLNCYSIEKDNKGRLWVGTWGSGLYCRENEAAEFEKVLPVGKGIGVMDRELDVILDIFEDNSGDIWVGTDGGGVVKFSFDRKFNTLFSNHPSGIGPLHINSLETNTGGQLWIGTRSNGLYVTEDKVSFDFVGFSEESGFSASKNFMVKSLYRDEDGLIWVGAESMLYIVSKNTLGEYELINSPSYFQNPGLKKIRKVSDVKKKGDSLFIATQQDGLYWFDRKSGKYVLKKRFYLGNSNLQDNRVSKLKFDFDGNLWIGTYKGLYLLGKEDSDIVNVHKFLEGEQRFLCDIILSCEVDSLNRIWVGTPCSLNSLTPGDSGNYILKEYTHKQGLTDDYINAIKPSGKFIWVSTNAGISRLDPESEVFRNYDVSDGVGGYNFAESSCAIDDKGIIYFGGYSDLTFFDPSSIEENKVKPSVVITDFRVMNQPVPVSEDGILPVSINEAENITLNYRQKEFSFEIAALDYKSPENNQFAYRLMDENGNGDWVYIGQRRHISFNNLKSGDYTLQLAGSNSNGVWNRDGRSLEITILPPPWETWYAFVIYLLVLLGIVTMINRVSLRQERLKNLARIEHVNRMQEHELNEYKLSFFTDISHELKTPLTLIQGPVEELRKKELASMSPAFFQKRVQLIHNSVGKLLDLLNQLLEFRKVEVGHARLSASKSDFAAFVASSCRAWEDSANNRGIKFSCRLKMKTAILWFDSAKLEIILNNLLSNAFKYCGEPGEVNIKLSDTEDEVILSVSNNGKNIEEKDIEKLFDRFYQASEYKRQKGYGIGLFLVKKIVELHKGSVEVESSPGEMTTFTVKLPKGDKHLSTDQKVESSGIELREDERSVLVEPVKEVKPRLSKTVKGTRVLVVEDNPEVQNYICSLLEDHFDVVTAGDGLEGYDAVIEFAPELVISDVMMPKSDGYELCSRIKKNENTAHIPVILLTAKDKADDHLMGTRKGADAYLTKPFDPVLLLEKVNQLITSRTFLAGKYKRKLTLDPVNKEITSDDEKMIKCVIQIIEKNAHNPELDSDFVAKEMGMSISTFYRRMKKTVDQTPGEFIKTTRLKLAGRYLKETNLTVSEIVEKIGYSDIRNFRKSFKNEFQVSPTDYRKNNE</sequence>
<keyword evidence="12" id="KW-1133">Transmembrane helix</keyword>
<feature type="domain" description="Histidine kinase" evidence="14">
    <location>
        <begin position="872"/>
        <end position="1090"/>
    </location>
</feature>
<dbReference type="Pfam" id="PF02518">
    <property type="entry name" value="HATPase_c"/>
    <property type="match status" value="1"/>
</dbReference>
<dbReference type="InterPro" id="IPR036097">
    <property type="entry name" value="HisK_dim/P_sf"/>
</dbReference>
<dbReference type="Gene3D" id="1.10.10.60">
    <property type="entry name" value="Homeodomain-like"/>
    <property type="match status" value="1"/>
</dbReference>
<accession>A0A2U2B752</accession>
<dbReference type="PROSITE" id="PS01124">
    <property type="entry name" value="HTH_ARAC_FAMILY_2"/>
    <property type="match status" value="1"/>
</dbReference>
<dbReference type="Pfam" id="PF00512">
    <property type="entry name" value="HisKA"/>
    <property type="match status" value="1"/>
</dbReference>
<dbReference type="CDD" id="cd17574">
    <property type="entry name" value="REC_OmpR"/>
    <property type="match status" value="1"/>
</dbReference>
<keyword evidence="17" id="KW-1185">Reference proteome</keyword>
<dbReference type="SUPFAM" id="SSF55874">
    <property type="entry name" value="ATPase domain of HSP90 chaperone/DNA topoisomerase II/histidine kinase"/>
    <property type="match status" value="1"/>
</dbReference>
<dbReference type="InterPro" id="IPR036890">
    <property type="entry name" value="HATPase_C_sf"/>
</dbReference>
<name>A0A2U2B752_9BACT</name>
<dbReference type="InterPro" id="IPR013783">
    <property type="entry name" value="Ig-like_fold"/>
</dbReference>
<dbReference type="InterPro" id="IPR011123">
    <property type="entry name" value="Y_Y_Y"/>
</dbReference>
<organism evidence="16 17">
    <name type="scientific">Marinilabilia rubra</name>
    <dbReference type="NCBI Taxonomy" id="2162893"/>
    <lineage>
        <taxon>Bacteria</taxon>
        <taxon>Pseudomonadati</taxon>
        <taxon>Bacteroidota</taxon>
        <taxon>Bacteroidia</taxon>
        <taxon>Marinilabiliales</taxon>
        <taxon>Marinilabiliaceae</taxon>
        <taxon>Marinilabilia</taxon>
    </lineage>
</organism>
<dbReference type="InterPro" id="IPR015943">
    <property type="entry name" value="WD40/YVTN_repeat-like_dom_sf"/>
</dbReference>
<dbReference type="InterPro" id="IPR009057">
    <property type="entry name" value="Homeodomain-like_sf"/>
</dbReference>
<keyword evidence="7" id="KW-0067">ATP-binding</keyword>
<dbReference type="SMART" id="SM00342">
    <property type="entry name" value="HTH_ARAC"/>
    <property type="match status" value="1"/>
</dbReference>
<evidence type="ECO:0000256" key="11">
    <source>
        <dbReference type="PROSITE-ProRule" id="PRU00169"/>
    </source>
</evidence>
<dbReference type="SMART" id="SM00388">
    <property type="entry name" value="HisKA"/>
    <property type="match status" value="1"/>
</dbReference>
<dbReference type="SUPFAM" id="SSF47384">
    <property type="entry name" value="Homodimeric domain of signal transducing histidine kinase"/>
    <property type="match status" value="1"/>
</dbReference>